<name>A0A1Q2L1G0_9BACL</name>
<dbReference type="AlphaFoldDB" id="A0A1Q2L1G0"/>
<dbReference type="KEGG" id="pmar:B0X71_14875"/>
<dbReference type="EMBL" id="CP019640">
    <property type="protein sequence ID" value="AQQ54253.1"/>
    <property type="molecule type" value="Genomic_DNA"/>
</dbReference>
<evidence type="ECO:0000259" key="2">
    <source>
        <dbReference type="PROSITE" id="PS50965"/>
    </source>
</evidence>
<gene>
    <name evidence="3" type="ORF">B0X71_14875</name>
</gene>
<evidence type="ECO:0000313" key="4">
    <source>
        <dbReference type="Proteomes" id="UP000188184"/>
    </source>
</evidence>
<keyword evidence="1" id="KW-0472">Membrane</keyword>
<feature type="domain" description="NERD" evidence="2">
    <location>
        <begin position="41"/>
        <end position="158"/>
    </location>
</feature>
<proteinExistence type="predicted"/>
<keyword evidence="4" id="KW-1185">Reference proteome</keyword>
<dbReference type="PROSITE" id="PS50965">
    <property type="entry name" value="NERD"/>
    <property type="match status" value="1"/>
</dbReference>
<dbReference type="Pfam" id="PF08378">
    <property type="entry name" value="NERD"/>
    <property type="match status" value="1"/>
</dbReference>
<evidence type="ECO:0000313" key="3">
    <source>
        <dbReference type="EMBL" id="AQQ54253.1"/>
    </source>
</evidence>
<reference evidence="3 4" key="1">
    <citation type="submission" date="2017-02" db="EMBL/GenBank/DDBJ databases">
        <title>The complete genomic sequence of a novel cold adapted crude oil-degrading bacterium Planococcus qaidamina Y42.</title>
        <authorList>
            <person name="Yang R."/>
        </authorList>
    </citation>
    <scope>NUCLEOTIDE SEQUENCE [LARGE SCALE GENOMIC DNA]</scope>
    <source>
        <strain evidence="3 4">Y42</strain>
    </source>
</reference>
<dbReference type="InterPro" id="IPR011528">
    <property type="entry name" value="NERD"/>
</dbReference>
<dbReference type="Proteomes" id="UP000188184">
    <property type="component" value="Chromosome"/>
</dbReference>
<accession>A0A1Q2L1G0</accession>
<sequence>MIIKYRTPPKKLAAYEALLRRLPEQHPEWGRIMEGLESVRAGFGGEVHFDGIMDHFSPAYAHVVLRDLALPGPYWCQADTLVITRSCIFLLEVKNMQGKLYFKSNPAALHQVKSDGTLKIHDCPVIQVRTTMLKIERFMRNAGILLPVIPLIVVAYPSQVVEQPPADMRLLAAREVNYHLSKMDLGKALISEADMLTLGRLLVSAHRDYDPSPVIRTFKIHPDDVTVGVCCSNCGRFSMEYAARRWKCGSCHAYSTDAHYQAIDDWFMLLKTDISTRECQQFLGVKRADVAKRMLKSFDLAESGSKKYRRYAKKH</sequence>
<keyword evidence="1" id="KW-0812">Transmembrane</keyword>
<feature type="transmembrane region" description="Helical" evidence="1">
    <location>
        <begin position="138"/>
        <end position="156"/>
    </location>
</feature>
<protein>
    <recommendedName>
        <fullName evidence="2">NERD domain-containing protein</fullName>
    </recommendedName>
</protein>
<organism evidence="3 4">
    <name type="scientific">Planococcus lenghuensis</name>
    <dbReference type="NCBI Taxonomy" id="2213202"/>
    <lineage>
        <taxon>Bacteria</taxon>
        <taxon>Bacillati</taxon>
        <taxon>Bacillota</taxon>
        <taxon>Bacilli</taxon>
        <taxon>Bacillales</taxon>
        <taxon>Caryophanaceae</taxon>
        <taxon>Planococcus</taxon>
    </lineage>
</organism>
<dbReference type="RefSeq" id="WP_198038624.1">
    <property type="nucleotide sequence ID" value="NZ_CP019640.1"/>
</dbReference>
<evidence type="ECO:0000256" key="1">
    <source>
        <dbReference type="SAM" id="Phobius"/>
    </source>
</evidence>
<keyword evidence="1" id="KW-1133">Transmembrane helix</keyword>